<evidence type="ECO:0000313" key="3">
    <source>
        <dbReference type="Proteomes" id="UP000067434"/>
    </source>
</evidence>
<keyword evidence="1" id="KW-1133">Transmembrane helix</keyword>
<keyword evidence="3" id="KW-1185">Reference proteome</keyword>
<dbReference type="HOGENOM" id="CLU_2152705_0_0_2"/>
<dbReference type="Proteomes" id="UP000067434">
    <property type="component" value="Chromosome"/>
</dbReference>
<proteinExistence type="predicted"/>
<sequence length="109" mass="12024">MTLSFGTLLEFLISWIVSAVIIYIALKIFPGKQQRENITGALIAALIGEIIFAFFNLIRIPFGNLLAIIVWLYALRKLFGVGWLGAAVIAILIYILSLIVSLIGLPHLL</sequence>
<gene>
    <name evidence="2" type="ORF">MA03_00935</name>
</gene>
<dbReference type="KEGG" id="thf:MA03_00935"/>
<organism evidence="2 3">
    <name type="scientific">Infirmifilum uzonense</name>
    <dbReference type="NCBI Taxonomy" id="1550241"/>
    <lineage>
        <taxon>Archaea</taxon>
        <taxon>Thermoproteota</taxon>
        <taxon>Thermoprotei</taxon>
        <taxon>Thermofilales</taxon>
        <taxon>Thermofilaceae</taxon>
        <taxon>Infirmifilum</taxon>
    </lineage>
</organism>
<dbReference type="PATRIC" id="fig|1550241.5.peg.189"/>
<feature type="transmembrane region" description="Helical" evidence="1">
    <location>
        <begin position="41"/>
        <end position="74"/>
    </location>
</feature>
<dbReference type="EMBL" id="CP009961">
    <property type="protein sequence ID" value="AKG39273.1"/>
    <property type="molecule type" value="Genomic_DNA"/>
</dbReference>
<reference evidence="2 3" key="1">
    <citation type="journal article" date="2015" name="Stand. Genomic Sci.">
        <title>Complete genome sequence of and proposal of Thermofilum uzonense sp. nov. a novel hyperthermophilic crenarchaeon and emended description of the genus Thermofilum.</title>
        <authorList>
            <person name="Toshchakov S.V."/>
            <person name="Korzhenkov A.A."/>
            <person name="Samarov N.I."/>
            <person name="Mazunin I.O."/>
            <person name="Mozhey O.I."/>
            <person name="Shmyr I.S."/>
            <person name="Derbikova K.S."/>
            <person name="Taranov E.A."/>
            <person name="Dominova I.N."/>
            <person name="Bonch-Osmolovskaya E.A."/>
            <person name="Patrushev M.V."/>
            <person name="Podosokorskaya O.A."/>
            <person name="Kublanov I.V."/>
        </authorList>
    </citation>
    <scope>NUCLEOTIDE SEQUENCE [LARGE SCALE GENOMIC DNA]</scope>
    <source>
        <strain evidence="2 3">1807-2</strain>
    </source>
</reference>
<protein>
    <submittedName>
        <fullName evidence="2">Uncharacterized protein</fullName>
    </submittedName>
</protein>
<dbReference type="OrthoDB" id="27021at2157"/>
<evidence type="ECO:0000313" key="2">
    <source>
        <dbReference type="EMBL" id="AKG39273.1"/>
    </source>
</evidence>
<name>A0A0F7FJ00_9CREN</name>
<keyword evidence="1" id="KW-0472">Membrane</keyword>
<accession>A0A0F7FJ00</accession>
<keyword evidence="1" id="KW-0812">Transmembrane</keyword>
<dbReference type="AlphaFoldDB" id="A0A0F7FJ00"/>
<evidence type="ECO:0000256" key="1">
    <source>
        <dbReference type="SAM" id="Phobius"/>
    </source>
</evidence>
<dbReference type="STRING" id="1550241.MA03_00935"/>
<feature type="transmembrane region" description="Helical" evidence="1">
    <location>
        <begin position="80"/>
        <end position="105"/>
    </location>
</feature>
<feature type="transmembrane region" description="Helical" evidence="1">
    <location>
        <begin position="12"/>
        <end position="29"/>
    </location>
</feature>